<dbReference type="EMBL" id="KV417719">
    <property type="protein sequence ID" value="KZP08557.1"/>
    <property type="molecule type" value="Genomic_DNA"/>
</dbReference>
<protein>
    <submittedName>
        <fullName evidence="1">Uncharacterized protein</fullName>
    </submittedName>
</protein>
<evidence type="ECO:0000313" key="1">
    <source>
        <dbReference type="EMBL" id="KZP08557.1"/>
    </source>
</evidence>
<reference evidence="1 2" key="1">
    <citation type="journal article" date="2016" name="Mol. Biol. Evol.">
        <title>Comparative Genomics of Early-Diverging Mushroom-Forming Fungi Provides Insights into the Origins of Lignocellulose Decay Capabilities.</title>
        <authorList>
            <person name="Nagy L.G."/>
            <person name="Riley R."/>
            <person name="Tritt A."/>
            <person name="Adam C."/>
            <person name="Daum C."/>
            <person name="Floudas D."/>
            <person name="Sun H."/>
            <person name="Yadav J.S."/>
            <person name="Pangilinan J."/>
            <person name="Larsson K.H."/>
            <person name="Matsuura K."/>
            <person name="Barry K."/>
            <person name="Labutti K."/>
            <person name="Kuo R."/>
            <person name="Ohm R.A."/>
            <person name="Bhattacharya S.S."/>
            <person name="Shirouzu T."/>
            <person name="Yoshinaga Y."/>
            <person name="Martin F.M."/>
            <person name="Grigoriev I.V."/>
            <person name="Hibbett D.S."/>
        </authorList>
    </citation>
    <scope>NUCLEOTIDE SEQUENCE [LARGE SCALE GENOMIC DNA]</scope>
    <source>
        <strain evidence="1 2">CBS 109695</strain>
    </source>
</reference>
<name>A0A165XHT0_9AGAM</name>
<sequence>MRRDVRGWCAIRAWDQALGWWLPSTSEHEELRAWGTQGGGWAARECAHSLAARTWYCRARLNVGPRVGDAAGQPHIRTWGAARMGDTSRWSGWCERAGLVAARTWCFRARQNFGPVWATRPGQRTSEHAELRAWARELGAGHGWVGGVDVASVWAGARLGGRSRSGGMGLARHWLVARAGLKMALRGGGGYPSHHAVRV</sequence>
<keyword evidence="2" id="KW-1185">Reference proteome</keyword>
<proteinExistence type="predicted"/>
<organism evidence="1 2">
    <name type="scientific">Athelia psychrophila</name>
    <dbReference type="NCBI Taxonomy" id="1759441"/>
    <lineage>
        <taxon>Eukaryota</taxon>
        <taxon>Fungi</taxon>
        <taxon>Dikarya</taxon>
        <taxon>Basidiomycota</taxon>
        <taxon>Agaricomycotina</taxon>
        <taxon>Agaricomycetes</taxon>
        <taxon>Agaricomycetidae</taxon>
        <taxon>Atheliales</taxon>
        <taxon>Atheliaceae</taxon>
        <taxon>Athelia</taxon>
    </lineage>
</organism>
<accession>A0A165XHT0</accession>
<evidence type="ECO:0000313" key="2">
    <source>
        <dbReference type="Proteomes" id="UP000076532"/>
    </source>
</evidence>
<dbReference type="AlphaFoldDB" id="A0A165XHT0"/>
<dbReference type="Proteomes" id="UP000076532">
    <property type="component" value="Unassembled WGS sequence"/>
</dbReference>
<gene>
    <name evidence="1" type="ORF">FIBSPDRAFT_901197</name>
</gene>